<dbReference type="Gene3D" id="3.30.160.20">
    <property type="match status" value="1"/>
</dbReference>
<evidence type="ECO:0000313" key="12">
    <source>
        <dbReference type="Proteomes" id="UP001209540"/>
    </source>
</evidence>
<keyword evidence="5 8" id="KW-0687">Ribonucleoprotein</keyword>
<reference evidence="11" key="1">
    <citation type="journal article" date="2022" name="IScience">
        <title>Evolution of zygomycete secretomes and the origins of terrestrial fungal ecologies.</title>
        <authorList>
            <person name="Chang Y."/>
            <person name="Wang Y."/>
            <person name="Mondo S."/>
            <person name="Ahrendt S."/>
            <person name="Andreopoulos W."/>
            <person name="Barry K."/>
            <person name="Beard J."/>
            <person name="Benny G.L."/>
            <person name="Blankenship S."/>
            <person name="Bonito G."/>
            <person name="Cuomo C."/>
            <person name="Desiro A."/>
            <person name="Gervers K.A."/>
            <person name="Hundley H."/>
            <person name="Kuo A."/>
            <person name="LaButti K."/>
            <person name="Lang B.F."/>
            <person name="Lipzen A."/>
            <person name="O'Donnell K."/>
            <person name="Pangilinan J."/>
            <person name="Reynolds N."/>
            <person name="Sandor L."/>
            <person name="Smith M.E."/>
            <person name="Tsang A."/>
            <person name="Grigoriev I.V."/>
            <person name="Stajich J.E."/>
            <person name="Spatafora J.W."/>
        </authorList>
    </citation>
    <scope>NUCLEOTIDE SEQUENCE</scope>
    <source>
        <strain evidence="11">RSA 2281</strain>
    </source>
</reference>
<evidence type="ECO:0000256" key="3">
    <source>
        <dbReference type="ARBA" id="ARBA00022980"/>
    </source>
</evidence>
<dbReference type="InterPro" id="IPR013810">
    <property type="entry name" value="Ribosomal_uS5_N"/>
</dbReference>
<reference evidence="11" key="2">
    <citation type="submission" date="2023-02" db="EMBL/GenBank/DDBJ databases">
        <authorList>
            <consortium name="DOE Joint Genome Institute"/>
            <person name="Mondo S.J."/>
            <person name="Chang Y."/>
            <person name="Wang Y."/>
            <person name="Ahrendt S."/>
            <person name="Andreopoulos W."/>
            <person name="Barry K."/>
            <person name="Beard J."/>
            <person name="Benny G.L."/>
            <person name="Blankenship S."/>
            <person name="Bonito G."/>
            <person name="Cuomo C."/>
            <person name="Desiro A."/>
            <person name="Gervers K.A."/>
            <person name="Hundley H."/>
            <person name="Kuo A."/>
            <person name="LaButti K."/>
            <person name="Lang B.F."/>
            <person name="Lipzen A."/>
            <person name="O'Donnell K."/>
            <person name="Pangilinan J."/>
            <person name="Reynolds N."/>
            <person name="Sandor L."/>
            <person name="Smith M.W."/>
            <person name="Tsang A."/>
            <person name="Grigoriev I.V."/>
            <person name="Stajich J.E."/>
            <person name="Spatafora J.W."/>
        </authorList>
    </citation>
    <scope>NUCLEOTIDE SEQUENCE</scope>
    <source>
        <strain evidence="11">RSA 2281</strain>
    </source>
</reference>
<dbReference type="GO" id="GO:0005743">
    <property type="term" value="C:mitochondrial inner membrane"/>
    <property type="evidence" value="ECO:0007669"/>
    <property type="project" value="UniProtKB-ARBA"/>
</dbReference>
<sequence>MLAFQRLARPLGTTATKTSPAAYACCATRLYATTENKGARFRQAGLTKENVPQLDKVDSILDFTELSKDKTLEQPKLFPAHRPTEAVMNTVTEIVDTPLTTVEQARLLKKTLVLKRVVNMNGKGKQPSMYALVVVGNGKGLAGYGEGKDEEPSRAIFKATNRAIKNIRFFDRYDDRTISMDIEHKFHATKLELRSRPPGFGCRANHHIHEICRCIGIQDLSGKVRGSRKPMNVIKATFEALSNQKMPQDIAKMRGKKLADVQSVYYGSH</sequence>
<feature type="domain" description="S5 DRBM" evidence="10">
    <location>
        <begin position="107"/>
        <end position="170"/>
    </location>
</feature>
<keyword evidence="12" id="KW-1185">Reference proteome</keyword>
<evidence type="ECO:0000256" key="6">
    <source>
        <dbReference type="ARBA" id="ARBA00039335"/>
    </source>
</evidence>
<dbReference type="PANTHER" id="PTHR48277:SF1">
    <property type="entry name" value="MITOCHONDRIAL RIBOSOMAL PROTEIN S5"/>
    <property type="match status" value="1"/>
</dbReference>
<dbReference type="InterPro" id="IPR020568">
    <property type="entry name" value="Ribosomal_Su5_D2-typ_SF"/>
</dbReference>
<dbReference type="GO" id="GO:0003723">
    <property type="term" value="F:RNA binding"/>
    <property type="evidence" value="ECO:0007669"/>
    <property type="project" value="InterPro"/>
</dbReference>
<comment type="subcellular location">
    <subcellularLocation>
        <location evidence="1">Mitochondrion</location>
    </subcellularLocation>
</comment>
<dbReference type="Pfam" id="PF00333">
    <property type="entry name" value="Ribosomal_S5"/>
    <property type="match status" value="1"/>
</dbReference>
<comment type="caution">
    <text evidence="11">The sequence shown here is derived from an EMBL/GenBank/DDBJ whole genome shotgun (WGS) entry which is preliminary data.</text>
</comment>
<dbReference type="GO" id="GO:0003735">
    <property type="term" value="F:structural constituent of ribosome"/>
    <property type="evidence" value="ECO:0007669"/>
    <property type="project" value="UniProtKB-UniRule"/>
</dbReference>
<organism evidence="11 12">
    <name type="scientific">Phascolomyces articulosus</name>
    <dbReference type="NCBI Taxonomy" id="60185"/>
    <lineage>
        <taxon>Eukaryota</taxon>
        <taxon>Fungi</taxon>
        <taxon>Fungi incertae sedis</taxon>
        <taxon>Mucoromycota</taxon>
        <taxon>Mucoromycotina</taxon>
        <taxon>Mucoromycetes</taxon>
        <taxon>Mucorales</taxon>
        <taxon>Lichtheimiaceae</taxon>
        <taxon>Phascolomyces</taxon>
    </lineage>
</organism>
<dbReference type="GO" id="GO:0005763">
    <property type="term" value="C:mitochondrial small ribosomal subunit"/>
    <property type="evidence" value="ECO:0007669"/>
    <property type="project" value="UniProtKB-ARBA"/>
</dbReference>
<evidence type="ECO:0000256" key="2">
    <source>
        <dbReference type="ARBA" id="ARBA00008945"/>
    </source>
</evidence>
<evidence type="ECO:0000256" key="4">
    <source>
        <dbReference type="ARBA" id="ARBA00023128"/>
    </source>
</evidence>
<evidence type="ECO:0000259" key="10">
    <source>
        <dbReference type="PROSITE" id="PS50881"/>
    </source>
</evidence>
<protein>
    <recommendedName>
        <fullName evidence="6">Small ribosomal subunit protein uS5m</fullName>
    </recommendedName>
    <alternativeName>
        <fullName evidence="7">28S ribosomal protein S5, mitochondrial</fullName>
    </alternativeName>
</protein>
<proteinExistence type="inferred from homology"/>
<evidence type="ECO:0000256" key="1">
    <source>
        <dbReference type="ARBA" id="ARBA00004173"/>
    </source>
</evidence>
<dbReference type="Proteomes" id="UP001209540">
    <property type="component" value="Unassembled WGS sequence"/>
</dbReference>
<dbReference type="FunFam" id="3.30.160.20:FF:000022">
    <property type="entry name" value="28S ribosomal protein S5, mitochondrial"/>
    <property type="match status" value="1"/>
</dbReference>
<dbReference type="PANTHER" id="PTHR48277">
    <property type="entry name" value="MITOCHONDRIAL RIBOSOMAL PROTEIN S5"/>
    <property type="match status" value="1"/>
</dbReference>
<dbReference type="SUPFAM" id="SSF54211">
    <property type="entry name" value="Ribosomal protein S5 domain 2-like"/>
    <property type="match status" value="1"/>
</dbReference>
<dbReference type="FunFam" id="3.30.230.10:FF:000002">
    <property type="entry name" value="30S ribosomal protein S5"/>
    <property type="match status" value="1"/>
</dbReference>
<keyword evidence="4" id="KW-0496">Mitochondrion</keyword>
<dbReference type="InterPro" id="IPR005324">
    <property type="entry name" value="Ribosomal_uS5_C"/>
</dbReference>
<name>A0AAD5PJI5_9FUNG</name>
<evidence type="ECO:0000256" key="8">
    <source>
        <dbReference type="PROSITE-ProRule" id="PRU00268"/>
    </source>
</evidence>
<gene>
    <name evidence="11" type="ORF">BDA99DRAFT_493180</name>
</gene>
<evidence type="ECO:0000256" key="9">
    <source>
        <dbReference type="RuleBase" id="RU003823"/>
    </source>
</evidence>
<dbReference type="AlphaFoldDB" id="A0AAD5PJI5"/>
<dbReference type="InterPro" id="IPR014721">
    <property type="entry name" value="Ribsml_uS5_D2-typ_fold_subgr"/>
</dbReference>
<dbReference type="Gene3D" id="3.30.230.10">
    <property type="match status" value="1"/>
</dbReference>
<dbReference type="EMBL" id="JAIXMP010000001">
    <property type="protein sequence ID" value="KAI9278805.1"/>
    <property type="molecule type" value="Genomic_DNA"/>
</dbReference>
<dbReference type="Pfam" id="PF03719">
    <property type="entry name" value="Ribosomal_S5_C"/>
    <property type="match status" value="1"/>
</dbReference>
<dbReference type="PROSITE" id="PS50881">
    <property type="entry name" value="S5_DSRBD"/>
    <property type="match status" value="1"/>
</dbReference>
<dbReference type="GO" id="GO:0006412">
    <property type="term" value="P:translation"/>
    <property type="evidence" value="ECO:0007669"/>
    <property type="project" value="InterPro"/>
</dbReference>
<evidence type="ECO:0000256" key="5">
    <source>
        <dbReference type="ARBA" id="ARBA00023274"/>
    </source>
</evidence>
<comment type="similarity">
    <text evidence="2 9">Belongs to the universal ribosomal protein uS5 family.</text>
</comment>
<evidence type="ECO:0000256" key="7">
    <source>
        <dbReference type="ARBA" id="ARBA00041606"/>
    </source>
</evidence>
<dbReference type="SUPFAM" id="SSF54768">
    <property type="entry name" value="dsRNA-binding domain-like"/>
    <property type="match status" value="1"/>
</dbReference>
<accession>A0AAD5PJI5</accession>
<evidence type="ECO:0000313" key="11">
    <source>
        <dbReference type="EMBL" id="KAI9278805.1"/>
    </source>
</evidence>
<dbReference type="InterPro" id="IPR000851">
    <property type="entry name" value="Ribosomal_uS5"/>
</dbReference>
<keyword evidence="3 8" id="KW-0689">Ribosomal protein</keyword>